<reference evidence="1 2" key="1">
    <citation type="submission" date="2023-11" db="EMBL/GenBank/DDBJ databases">
        <title>Paucibacter sp. nov., isolated from fresh soil in Korea.</title>
        <authorList>
            <person name="Le N.T.T."/>
        </authorList>
    </citation>
    <scope>NUCLEOTIDE SEQUENCE [LARGE SCALE GENOMIC DNA]</scope>
    <source>
        <strain evidence="1 2">R3-3</strain>
    </source>
</reference>
<dbReference type="RefSeq" id="WP_320423662.1">
    <property type="nucleotide sequence ID" value="NZ_JAXCLA010000004.1"/>
</dbReference>
<organism evidence="1 2">
    <name type="scientific">Roseateles agri</name>
    <dbReference type="NCBI Taxonomy" id="3098619"/>
    <lineage>
        <taxon>Bacteria</taxon>
        <taxon>Pseudomonadati</taxon>
        <taxon>Pseudomonadota</taxon>
        <taxon>Betaproteobacteria</taxon>
        <taxon>Burkholderiales</taxon>
        <taxon>Sphaerotilaceae</taxon>
        <taxon>Roseateles</taxon>
    </lineage>
</organism>
<protein>
    <recommendedName>
        <fullName evidence="3">YkuD domain-containing protein</fullName>
    </recommendedName>
</protein>
<sequence length="177" mass="20639">MKRRWWLIALLLGWAGLAYGWYVYRFSAWTEEVLLPDGRRIAVHQRRDLIEGYGTRRTWLRFSLPEMGGEQVWSEWLYPTMIGAADGKVYVIGRAPGGKEFRMYSDPRYMYVAYQWQHDRFVRIPFMSVAASARERALVPSGRPRFTRACIGPGWGLVQLACTADPERPIFRQTTGR</sequence>
<dbReference type="Proteomes" id="UP001285263">
    <property type="component" value="Unassembled WGS sequence"/>
</dbReference>
<evidence type="ECO:0008006" key="3">
    <source>
        <dbReference type="Google" id="ProtNLM"/>
    </source>
</evidence>
<dbReference type="EMBL" id="JAXCLA010000004">
    <property type="protein sequence ID" value="MDY0745768.1"/>
    <property type="molecule type" value="Genomic_DNA"/>
</dbReference>
<keyword evidence="2" id="KW-1185">Reference proteome</keyword>
<gene>
    <name evidence="1" type="ORF">SNE35_14710</name>
</gene>
<name>A0ABU5DHJ4_9BURK</name>
<comment type="caution">
    <text evidence="1">The sequence shown here is derived from an EMBL/GenBank/DDBJ whole genome shotgun (WGS) entry which is preliminary data.</text>
</comment>
<evidence type="ECO:0000313" key="1">
    <source>
        <dbReference type="EMBL" id="MDY0745768.1"/>
    </source>
</evidence>
<proteinExistence type="predicted"/>
<evidence type="ECO:0000313" key="2">
    <source>
        <dbReference type="Proteomes" id="UP001285263"/>
    </source>
</evidence>
<accession>A0ABU5DHJ4</accession>